<organism evidence="1 2">
    <name type="scientific">Mycolicibacterium farcinogenes</name>
    <name type="common">Mycobacterium farcinogenes</name>
    <dbReference type="NCBI Taxonomy" id="1802"/>
    <lineage>
        <taxon>Bacteria</taxon>
        <taxon>Bacillati</taxon>
        <taxon>Actinomycetota</taxon>
        <taxon>Actinomycetes</taxon>
        <taxon>Mycobacteriales</taxon>
        <taxon>Mycobacteriaceae</taxon>
        <taxon>Mycolicibacterium</taxon>
    </lineage>
</organism>
<accession>A0ACD1FL19</accession>
<gene>
    <name evidence="1" type="ORF">K6L26_08690</name>
</gene>
<sequence>MTAPVPAPLSASQRARFRKAFREAYASIDKSALGAVYAKYQELYGVSRGTLLDVLVDDQRRNPKEYTELRKLRQARYKDAASPKSQKKQGKRRKKPKQKIEKSGGTSVWTVSGGLPGLGRGHR</sequence>
<evidence type="ECO:0000313" key="1">
    <source>
        <dbReference type="EMBL" id="QZH67691.1"/>
    </source>
</evidence>
<protein>
    <submittedName>
        <fullName evidence="1">Uncharacterized protein</fullName>
    </submittedName>
</protein>
<reference evidence="1" key="1">
    <citation type="submission" date="2021-07" db="EMBL/GenBank/DDBJ databases">
        <title>Complete Genome Sequences of Mycobacterium farcinogenes Isolated from Clinical Specimens from Patients in Thailand.</title>
        <authorList>
            <person name="Sodsai P."/>
        </authorList>
    </citation>
    <scope>NUCLEOTIDE SEQUENCE</scope>
    <source>
        <strain evidence="1">BKK/CU-MFGFA-001</strain>
    </source>
</reference>
<dbReference type="Proteomes" id="UP000825598">
    <property type="component" value="Chromosome"/>
</dbReference>
<name>A0ACD1FL19_MYCFR</name>
<evidence type="ECO:0000313" key="2">
    <source>
        <dbReference type="Proteomes" id="UP000825598"/>
    </source>
</evidence>
<proteinExistence type="predicted"/>
<dbReference type="EMBL" id="CP081673">
    <property type="protein sequence ID" value="QZH67691.1"/>
    <property type="molecule type" value="Genomic_DNA"/>
</dbReference>
<keyword evidence="2" id="KW-1185">Reference proteome</keyword>